<evidence type="ECO:0000256" key="1">
    <source>
        <dbReference type="SAM" id="MobiDB-lite"/>
    </source>
</evidence>
<feature type="region of interest" description="Disordered" evidence="1">
    <location>
        <begin position="33"/>
        <end position="56"/>
    </location>
</feature>
<evidence type="ECO:0000313" key="2">
    <source>
        <dbReference type="EMBL" id="KAF0695943.1"/>
    </source>
</evidence>
<dbReference type="AlphaFoldDB" id="A0A485KZC2"/>
<evidence type="ECO:0000313" key="3">
    <source>
        <dbReference type="EMBL" id="VFT90090.1"/>
    </source>
</evidence>
<name>A0A485KZC2_9STRA</name>
<reference evidence="3 4" key="1">
    <citation type="submission" date="2019-03" db="EMBL/GenBank/DDBJ databases">
        <authorList>
            <person name="Gaulin E."/>
            <person name="Dumas B."/>
        </authorList>
    </citation>
    <scope>NUCLEOTIDE SEQUENCE [LARGE SCALE GENOMIC DNA]</scope>
    <source>
        <strain evidence="3">CBS 568.67</strain>
    </source>
</reference>
<evidence type="ECO:0000313" key="4">
    <source>
        <dbReference type="Proteomes" id="UP000332933"/>
    </source>
</evidence>
<feature type="compositionally biased region" description="Acidic residues" evidence="1">
    <location>
        <begin position="44"/>
        <end position="53"/>
    </location>
</feature>
<gene>
    <name evidence="3" type="primary">Aste57867_13250</name>
    <name evidence="2" type="ORF">As57867_013201</name>
    <name evidence="3" type="ORF">ASTE57867_13250</name>
</gene>
<sequence>MPNNGATSEPRATPVMEQINVAATSIARVVCPKGPSDAFKEHDKDDDDDGDEDAPLRGGVALGYRTRHALDENNNSVVVVAAAVVVSPKFIGCHHCLGKTHRTIDCPRLQKMLGNA</sequence>
<proteinExistence type="predicted"/>
<keyword evidence="4" id="KW-1185">Reference proteome</keyword>
<protein>
    <submittedName>
        <fullName evidence="3">Aste57867_13250 protein</fullName>
    </submittedName>
</protein>
<organism evidence="3 4">
    <name type="scientific">Aphanomyces stellatus</name>
    <dbReference type="NCBI Taxonomy" id="120398"/>
    <lineage>
        <taxon>Eukaryota</taxon>
        <taxon>Sar</taxon>
        <taxon>Stramenopiles</taxon>
        <taxon>Oomycota</taxon>
        <taxon>Saprolegniomycetes</taxon>
        <taxon>Saprolegniales</taxon>
        <taxon>Verrucalvaceae</taxon>
        <taxon>Aphanomyces</taxon>
    </lineage>
</organism>
<dbReference type="Proteomes" id="UP000332933">
    <property type="component" value="Unassembled WGS sequence"/>
</dbReference>
<dbReference type="EMBL" id="VJMH01005441">
    <property type="protein sequence ID" value="KAF0695943.1"/>
    <property type="molecule type" value="Genomic_DNA"/>
</dbReference>
<dbReference type="EMBL" id="CAADRA010005462">
    <property type="protein sequence ID" value="VFT90090.1"/>
    <property type="molecule type" value="Genomic_DNA"/>
</dbReference>
<accession>A0A485KZC2</accession>
<reference evidence="2" key="2">
    <citation type="submission" date="2019-06" db="EMBL/GenBank/DDBJ databases">
        <title>Genomics analysis of Aphanomyces spp. identifies a new class of oomycete effector associated with host adaptation.</title>
        <authorList>
            <person name="Gaulin E."/>
        </authorList>
    </citation>
    <scope>NUCLEOTIDE SEQUENCE</scope>
    <source>
        <strain evidence="2">CBS 578.67</strain>
    </source>
</reference>